<dbReference type="PANTHER" id="PTHR35564:SF4">
    <property type="entry name" value="CYTOPLASMIC PROTEIN"/>
    <property type="match status" value="1"/>
</dbReference>
<proteinExistence type="predicted"/>
<organism evidence="1 2">
    <name type="scientific">Halioxenophilus aromaticivorans</name>
    <dbReference type="NCBI Taxonomy" id="1306992"/>
    <lineage>
        <taxon>Bacteria</taxon>
        <taxon>Pseudomonadati</taxon>
        <taxon>Pseudomonadota</taxon>
        <taxon>Gammaproteobacteria</taxon>
        <taxon>Alteromonadales</taxon>
        <taxon>Alteromonadaceae</taxon>
        <taxon>Halioxenophilus</taxon>
    </lineage>
</organism>
<dbReference type="InterPro" id="IPR010732">
    <property type="entry name" value="T6SS_TssG-like"/>
</dbReference>
<name>A0AAV3U3F1_9ALTE</name>
<dbReference type="EMBL" id="BAABLX010000023">
    <property type="protein sequence ID" value="GAA4944189.1"/>
    <property type="molecule type" value="Genomic_DNA"/>
</dbReference>
<gene>
    <name evidence="1" type="primary">tssG</name>
    <name evidence="1" type="ORF">GCM10025791_23830</name>
</gene>
<accession>A0AAV3U3F1</accession>
<protein>
    <submittedName>
        <fullName evidence="1">Type VI secretion system baseplate subunit TssG</fullName>
    </submittedName>
</protein>
<dbReference type="NCBIfam" id="TIGR03347">
    <property type="entry name" value="VI_chp_1"/>
    <property type="match status" value="1"/>
</dbReference>
<dbReference type="Proteomes" id="UP001409585">
    <property type="component" value="Unassembled WGS sequence"/>
</dbReference>
<sequence>MNFFETVRQLERKQTYNLPKEMRWQGIVGLDALPEVEKLRFKSNYQLSFTPVSHGQHSGADDLTTETLWVNFLQLMGSEGVLPQHYTKLIISRIKQRDYAMADFMDMFHHRLVSLFYRAWAKYRIVPQLDAHQQQNKQDPFTTLISALADYRPAANNAQRYYSGHFAKQVRSASALESLLGDYLKLPIKVDQHIGSWLPLASEDLSRLKTNGPNRVRLGQGVLIGRRAWSVQSKIAIHIKQLNFKRYRNLVPGSPEYTALTELVRSYTPAHIEIDLFFYVDTEKTKTGFRDRPQLAKTAWLYSQPQQTLVAKATIK</sequence>
<dbReference type="RefSeq" id="WP_345422153.1">
    <property type="nucleotide sequence ID" value="NZ_AP031496.1"/>
</dbReference>
<comment type="caution">
    <text evidence="1">The sequence shown here is derived from an EMBL/GenBank/DDBJ whole genome shotgun (WGS) entry which is preliminary data.</text>
</comment>
<evidence type="ECO:0000313" key="2">
    <source>
        <dbReference type="Proteomes" id="UP001409585"/>
    </source>
</evidence>
<dbReference type="AlphaFoldDB" id="A0AAV3U3F1"/>
<dbReference type="PANTHER" id="PTHR35564">
    <property type="match status" value="1"/>
</dbReference>
<evidence type="ECO:0000313" key="1">
    <source>
        <dbReference type="EMBL" id="GAA4944189.1"/>
    </source>
</evidence>
<dbReference type="Pfam" id="PF06996">
    <property type="entry name" value="T6SS_TssG"/>
    <property type="match status" value="1"/>
</dbReference>
<keyword evidence="2" id="KW-1185">Reference proteome</keyword>
<reference evidence="2" key="1">
    <citation type="journal article" date="2019" name="Int. J. Syst. Evol. Microbiol.">
        <title>The Global Catalogue of Microorganisms (GCM) 10K type strain sequencing project: providing services to taxonomists for standard genome sequencing and annotation.</title>
        <authorList>
            <consortium name="The Broad Institute Genomics Platform"/>
            <consortium name="The Broad Institute Genome Sequencing Center for Infectious Disease"/>
            <person name="Wu L."/>
            <person name="Ma J."/>
        </authorList>
    </citation>
    <scope>NUCLEOTIDE SEQUENCE [LARGE SCALE GENOMIC DNA]</scope>
    <source>
        <strain evidence="2">JCM 19134</strain>
    </source>
</reference>